<keyword evidence="2 7" id="KW-0813">Transport</keyword>
<feature type="transmembrane region" description="Helical" evidence="7">
    <location>
        <begin position="82"/>
        <end position="106"/>
    </location>
</feature>
<organism evidence="9 10">
    <name type="scientific">Tenggerimyces flavus</name>
    <dbReference type="NCBI Taxonomy" id="1708749"/>
    <lineage>
        <taxon>Bacteria</taxon>
        <taxon>Bacillati</taxon>
        <taxon>Actinomycetota</taxon>
        <taxon>Actinomycetes</taxon>
        <taxon>Propionibacteriales</taxon>
        <taxon>Nocardioidaceae</taxon>
        <taxon>Tenggerimyces</taxon>
    </lineage>
</organism>
<dbReference type="EMBL" id="JBHRZH010000051">
    <property type="protein sequence ID" value="MFC3766290.1"/>
    <property type="molecule type" value="Genomic_DNA"/>
</dbReference>
<dbReference type="RefSeq" id="WP_205117912.1">
    <property type="nucleotide sequence ID" value="NZ_JAFBCM010000001.1"/>
</dbReference>
<accession>A0ABV7YR06</accession>
<feature type="transmembrane region" description="Helical" evidence="7">
    <location>
        <begin position="147"/>
        <end position="169"/>
    </location>
</feature>
<comment type="subcellular location">
    <subcellularLocation>
        <location evidence="1 7">Cell membrane</location>
        <topology evidence="1 7">Multi-pass membrane protein</topology>
    </subcellularLocation>
</comment>
<feature type="transmembrane region" description="Helical" evidence="7">
    <location>
        <begin position="248"/>
        <end position="268"/>
    </location>
</feature>
<evidence type="ECO:0000256" key="1">
    <source>
        <dbReference type="ARBA" id="ARBA00004651"/>
    </source>
</evidence>
<reference evidence="10" key="1">
    <citation type="journal article" date="2019" name="Int. J. Syst. Evol. Microbiol.">
        <title>The Global Catalogue of Microorganisms (GCM) 10K type strain sequencing project: providing services to taxonomists for standard genome sequencing and annotation.</title>
        <authorList>
            <consortium name="The Broad Institute Genomics Platform"/>
            <consortium name="The Broad Institute Genome Sequencing Center for Infectious Disease"/>
            <person name="Wu L."/>
            <person name="Ma J."/>
        </authorList>
    </citation>
    <scope>NUCLEOTIDE SEQUENCE [LARGE SCALE GENOMIC DNA]</scope>
    <source>
        <strain evidence="10">CGMCC 4.7241</strain>
    </source>
</reference>
<dbReference type="Pfam" id="PF00528">
    <property type="entry name" value="BPD_transp_1"/>
    <property type="match status" value="1"/>
</dbReference>
<dbReference type="SUPFAM" id="SSF161098">
    <property type="entry name" value="MetI-like"/>
    <property type="match status" value="1"/>
</dbReference>
<dbReference type="CDD" id="cd06261">
    <property type="entry name" value="TM_PBP2"/>
    <property type="match status" value="1"/>
</dbReference>
<protein>
    <submittedName>
        <fullName evidence="9">Carbohydrate ABC transporter permease</fullName>
    </submittedName>
</protein>
<dbReference type="Gene3D" id="1.10.3720.10">
    <property type="entry name" value="MetI-like"/>
    <property type="match status" value="1"/>
</dbReference>
<keyword evidence="4 7" id="KW-0812">Transmembrane</keyword>
<name>A0ABV7YR06_9ACTN</name>
<comment type="caution">
    <text evidence="9">The sequence shown here is derived from an EMBL/GenBank/DDBJ whole genome shotgun (WGS) entry which is preliminary data.</text>
</comment>
<evidence type="ECO:0000256" key="4">
    <source>
        <dbReference type="ARBA" id="ARBA00022692"/>
    </source>
</evidence>
<feature type="transmembrane region" description="Helical" evidence="7">
    <location>
        <begin position="20"/>
        <end position="41"/>
    </location>
</feature>
<feature type="transmembrane region" description="Helical" evidence="7">
    <location>
        <begin position="113"/>
        <end position="135"/>
    </location>
</feature>
<feature type="transmembrane region" description="Helical" evidence="7">
    <location>
        <begin position="190"/>
        <end position="215"/>
    </location>
</feature>
<evidence type="ECO:0000256" key="5">
    <source>
        <dbReference type="ARBA" id="ARBA00022989"/>
    </source>
</evidence>
<dbReference type="PROSITE" id="PS50928">
    <property type="entry name" value="ABC_TM1"/>
    <property type="match status" value="1"/>
</dbReference>
<dbReference type="PANTHER" id="PTHR43744:SF12">
    <property type="entry name" value="ABC TRANSPORTER PERMEASE PROTEIN MG189-RELATED"/>
    <property type="match status" value="1"/>
</dbReference>
<evidence type="ECO:0000256" key="2">
    <source>
        <dbReference type="ARBA" id="ARBA00022448"/>
    </source>
</evidence>
<dbReference type="InterPro" id="IPR000515">
    <property type="entry name" value="MetI-like"/>
</dbReference>
<dbReference type="Proteomes" id="UP001595699">
    <property type="component" value="Unassembled WGS sequence"/>
</dbReference>
<keyword evidence="10" id="KW-1185">Reference proteome</keyword>
<feature type="domain" description="ABC transmembrane type-1" evidence="8">
    <location>
        <begin position="78"/>
        <end position="269"/>
    </location>
</feature>
<sequence length="284" mass="31765">MAETLSMRRGRRRQPSPANVLKNTYLIIIIAIMLFPLYLMIVGSLKNLEQMLDDFFSPSLPLHLENYVKAFEYVSPYFVNTLVYAALSCVLTVGAAALGGYAFSALRFPMRRILFVLLFAKMFLPGVMSLVPSFVLASSLGLLNTPFVIALFCMGTSQPFWVFVMKTFVDQQPRELFDSMRMDGAGELRIFWSLVLPLLRPMIALMSLNVLLFVWNDFIWPLVTLTDPDKRTITVGIFKLSTAAGLDYGMMIAGYALAALPLLIAFFLSMRSFMSGLTAGAIKL</sequence>
<evidence type="ECO:0000256" key="3">
    <source>
        <dbReference type="ARBA" id="ARBA00022475"/>
    </source>
</evidence>
<gene>
    <name evidence="9" type="ORF">ACFOUW_36060</name>
</gene>
<dbReference type="InterPro" id="IPR035906">
    <property type="entry name" value="MetI-like_sf"/>
</dbReference>
<evidence type="ECO:0000313" key="10">
    <source>
        <dbReference type="Proteomes" id="UP001595699"/>
    </source>
</evidence>
<keyword evidence="3" id="KW-1003">Cell membrane</keyword>
<evidence type="ECO:0000256" key="6">
    <source>
        <dbReference type="ARBA" id="ARBA00023136"/>
    </source>
</evidence>
<proteinExistence type="inferred from homology"/>
<comment type="similarity">
    <text evidence="7">Belongs to the binding-protein-dependent transport system permease family.</text>
</comment>
<evidence type="ECO:0000259" key="8">
    <source>
        <dbReference type="PROSITE" id="PS50928"/>
    </source>
</evidence>
<keyword evidence="6 7" id="KW-0472">Membrane</keyword>
<evidence type="ECO:0000313" key="9">
    <source>
        <dbReference type="EMBL" id="MFC3766290.1"/>
    </source>
</evidence>
<keyword evidence="5 7" id="KW-1133">Transmembrane helix</keyword>
<evidence type="ECO:0000256" key="7">
    <source>
        <dbReference type="RuleBase" id="RU363032"/>
    </source>
</evidence>
<dbReference type="PANTHER" id="PTHR43744">
    <property type="entry name" value="ABC TRANSPORTER PERMEASE PROTEIN MG189-RELATED-RELATED"/>
    <property type="match status" value="1"/>
</dbReference>